<dbReference type="Proteomes" id="UP001313282">
    <property type="component" value="Unassembled WGS sequence"/>
</dbReference>
<comment type="caution">
    <text evidence="3">The sequence shown here is derived from an EMBL/GenBank/DDBJ whole genome shotgun (WGS) entry which is preliminary data.</text>
</comment>
<keyword evidence="2" id="KW-0472">Membrane</keyword>
<dbReference type="PANTHER" id="PTHR23244:SF471">
    <property type="entry name" value="GUANINE NUCLEOTIDE-BINDING PROTEIN SUBUNIT BETA 1-RELATED"/>
    <property type="match status" value="1"/>
</dbReference>
<organism evidence="3 4">
    <name type="scientific">Orbilia javanica</name>
    <dbReference type="NCBI Taxonomy" id="47235"/>
    <lineage>
        <taxon>Eukaryota</taxon>
        <taxon>Fungi</taxon>
        <taxon>Dikarya</taxon>
        <taxon>Ascomycota</taxon>
        <taxon>Pezizomycotina</taxon>
        <taxon>Orbiliomycetes</taxon>
        <taxon>Orbiliales</taxon>
        <taxon>Orbiliaceae</taxon>
        <taxon>Orbilia</taxon>
    </lineage>
</organism>
<evidence type="ECO:0000313" key="4">
    <source>
        <dbReference type="Proteomes" id="UP001313282"/>
    </source>
</evidence>
<proteinExistence type="predicted"/>
<dbReference type="PANTHER" id="PTHR23244">
    <property type="entry name" value="KELCH REPEAT DOMAIN"/>
    <property type="match status" value="1"/>
</dbReference>
<evidence type="ECO:0008006" key="5">
    <source>
        <dbReference type="Google" id="ProtNLM"/>
    </source>
</evidence>
<evidence type="ECO:0000256" key="1">
    <source>
        <dbReference type="SAM" id="MobiDB-lite"/>
    </source>
</evidence>
<feature type="transmembrane region" description="Helical" evidence="2">
    <location>
        <begin position="454"/>
        <end position="478"/>
    </location>
</feature>
<protein>
    <recommendedName>
        <fullName evidence="5">Kelch repeat-containing protein</fullName>
    </recommendedName>
</protein>
<dbReference type="EMBL" id="JAVHNR010000004">
    <property type="protein sequence ID" value="KAK6345657.1"/>
    <property type="molecule type" value="Genomic_DNA"/>
</dbReference>
<keyword evidence="2" id="KW-0812">Transmembrane</keyword>
<evidence type="ECO:0000256" key="2">
    <source>
        <dbReference type="SAM" id="Phobius"/>
    </source>
</evidence>
<dbReference type="AlphaFoldDB" id="A0AAN8RDZ7"/>
<dbReference type="SUPFAM" id="SSF117281">
    <property type="entry name" value="Kelch motif"/>
    <property type="match status" value="1"/>
</dbReference>
<evidence type="ECO:0000313" key="3">
    <source>
        <dbReference type="EMBL" id="KAK6345657.1"/>
    </source>
</evidence>
<feature type="region of interest" description="Disordered" evidence="1">
    <location>
        <begin position="490"/>
        <end position="511"/>
    </location>
</feature>
<sequence length="526" mass="57482">MSGSEPPYTLDPFEDFCAISGHQTILLDDKLYITPGFGRVTISPTVNRTASSPWVRVIDLSRSFSLDQTASVSSVLPTSIIPVNIPNVQASAFWFDPPSSSIIYAQGVPTVEGGVIRDPSLRSFGFRGKSWIGRYDTQNQSFAPWQEVDTPFPRQNGLASSLRKVFDPIKRKGYMYGGSVQPDDGSTRIPNRQLLTYDVATMTWTNGTTEPGVFDVFGTAVPYRTGRGQLLSLIFGGNLNGAQLNMDVIYIHDTESDTWHQQRTNGPTPNGRQHFCATPITSADQSSMQIIVYGGLGSNPYSDIHSLSIPSFTWTRLEATSPLTIPGPSSRIQPTCNIVNNHILAIFGGRNLADGDTAHCDWNQNALFMYNLNERQWIFNYNASDKAAYRVPEDVYRVIGGNEYGNATLMAPSDGFDTPQLAELFAFGPQISPTIESGGPEPNPPEAGQTPRNVAAIVGGVIGGVIVVIALVLLPLLYKQFRKKKYQLYESPPNGLPPTPGVEEGTQPGVEQSLPIAEERLRLFGL</sequence>
<keyword evidence="4" id="KW-1185">Reference proteome</keyword>
<accession>A0AAN8RDZ7</accession>
<gene>
    <name evidence="3" type="ORF">TWF718_007567</name>
</gene>
<name>A0AAN8RDZ7_9PEZI</name>
<dbReference type="Gene3D" id="2.120.10.80">
    <property type="entry name" value="Kelch-type beta propeller"/>
    <property type="match status" value="1"/>
</dbReference>
<dbReference type="Pfam" id="PF24681">
    <property type="entry name" value="Kelch_KLHDC2_KLHL20_DRC7"/>
    <property type="match status" value="1"/>
</dbReference>
<keyword evidence="2" id="KW-1133">Transmembrane helix</keyword>
<dbReference type="InterPro" id="IPR015915">
    <property type="entry name" value="Kelch-typ_b-propeller"/>
</dbReference>
<reference evidence="3 4" key="1">
    <citation type="submission" date="2019-10" db="EMBL/GenBank/DDBJ databases">
        <authorList>
            <person name="Palmer J.M."/>
        </authorList>
    </citation>
    <scope>NUCLEOTIDE SEQUENCE [LARGE SCALE GENOMIC DNA]</scope>
    <source>
        <strain evidence="3 4">TWF718</strain>
    </source>
</reference>